<keyword evidence="5 6" id="KW-0472">Membrane</keyword>
<comment type="caution">
    <text evidence="7">The sequence shown here is derived from an EMBL/GenBank/DDBJ whole genome shotgun (WGS) entry which is preliminary data.</text>
</comment>
<dbReference type="Proteomes" id="UP000886833">
    <property type="component" value="Unassembled WGS sequence"/>
</dbReference>
<organism evidence="7 8">
    <name type="scientific">Candidatus Onthousia faecipullorum</name>
    <dbReference type="NCBI Taxonomy" id="2840887"/>
    <lineage>
        <taxon>Bacteria</taxon>
        <taxon>Bacillati</taxon>
        <taxon>Bacillota</taxon>
        <taxon>Bacilli</taxon>
        <taxon>Candidatus Onthousia</taxon>
    </lineage>
</organism>
<dbReference type="PANTHER" id="PTHR10057">
    <property type="entry name" value="PERIPHERAL-TYPE BENZODIAZEPINE RECEPTOR"/>
    <property type="match status" value="1"/>
</dbReference>
<evidence type="ECO:0000256" key="1">
    <source>
        <dbReference type="ARBA" id="ARBA00004141"/>
    </source>
</evidence>
<dbReference type="PANTHER" id="PTHR10057:SF0">
    <property type="entry name" value="TRANSLOCATOR PROTEIN"/>
    <property type="match status" value="1"/>
</dbReference>
<proteinExistence type="inferred from homology"/>
<comment type="similarity">
    <text evidence="2">Belongs to the TspO/BZRP family.</text>
</comment>
<feature type="transmembrane region" description="Helical" evidence="6">
    <location>
        <begin position="7"/>
        <end position="28"/>
    </location>
</feature>
<protein>
    <submittedName>
        <fullName evidence="7">Tryptophan-rich sensory protein</fullName>
    </submittedName>
</protein>
<dbReference type="Pfam" id="PF03073">
    <property type="entry name" value="TspO_MBR"/>
    <property type="match status" value="1"/>
</dbReference>
<feature type="transmembrane region" description="Helical" evidence="6">
    <location>
        <begin position="40"/>
        <end position="61"/>
    </location>
</feature>
<accession>A0A9D1GAT0</accession>
<dbReference type="InterPro" id="IPR004307">
    <property type="entry name" value="TspO_MBR"/>
</dbReference>
<evidence type="ECO:0000313" key="8">
    <source>
        <dbReference type="Proteomes" id="UP000886833"/>
    </source>
</evidence>
<keyword evidence="3 6" id="KW-0812">Transmembrane</keyword>
<feature type="transmembrane region" description="Helical" evidence="6">
    <location>
        <begin position="98"/>
        <end position="117"/>
    </location>
</feature>
<dbReference type="CDD" id="cd15904">
    <property type="entry name" value="TSPO_MBR"/>
    <property type="match status" value="1"/>
</dbReference>
<dbReference type="GO" id="GO:0016020">
    <property type="term" value="C:membrane"/>
    <property type="evidence" value="ECO:0007669"/>
    <property type="project" value="UniProtKB-SubCell"/>
</dbReference>
<evidence type="ECO:0000256" key="6">
    <source>
        <dbReference type="SAM" id="Phobius"/>
    </source>
</evidence>
<sequence>MIKRIIYSLLPIVGGVLVGLIISGYMNYGDMVKPPLSPPSYIFPIVWTILYILMGISYFIATKDKENDKDLNQIYILQLLVNFFWPIIFFVLGMYFTAFLWIILLIILVIVMIKELLKNNKISGYLQIPYFIWLLFATYLNIGIFLLN</sequence>
<comment type="subcellular location">
    <subcellularLocation>
        <location evidence="1">Membrane</location>
        <topology evidence="1">Multi-pass membrane protein</topology>
    </subcellularLocation>
</comment>
<gene>
    <name evidence="7" type="ORF">IAB59_03895</name>
</gene>
<dbReference type="AlphaFoldDB" id="A0A9D1GAT0"/>
<dbReference type="EMBL" id="DVKQ01000051">
    <property type="protein sequence ID" value="HIT37605.1"/>
    <property type="molecule type" value="Genomic_DNA"/>
</dbReference>
<evidence type="ECO:0000256" key="3">
    <source>
        <dbReference type="ARBA" id="ARBA00022692"/>
    </source>
</evidence>
<evidence type="ECO:0000256" key="5">
    <source>
        <dbReference type="ARBA" id="ARBA00023136"/>
    </source>
</evidence>
<dbReference type="FunFam" id="1.20.1260.100:FF:000001">
    <property type="entry name" value="translocator protein 2"/>
    <property type="match status" value="1"/>
</dbReference>
<reference evidence="7" key="2">
    <citation type="journal article" date="2021" name="PeerJ">
        <title>Extensive microbial diversity within the chicken gut microbiome revealed by metagenomics and culture.</title>
        <authorList>
            <person name="Gilroy R."/>
            <person name="Ravi A."/>
            <person name="Getino M."/>
            <person name="Pursley I."/>
            <person name="Horton D.L."/>
            <person name="Alikhan N.F."/>
            <person name="Baker D."/>
            <person name="Gharbi K."/>
            <person name="Hall N."/>
            <person name="Watson M."/>
            <person name="Adriaenssens E.M."/>
            <person name="Foster-Nyarko E."/>
            <person name="Jarju S."/>
            <person name="Secka A."/>
            <person name="Antonio M."/>
            <person name="Oren A."/>
            <person name="Chaudhuri R.R."/>
            <person name="La Ragione R."/>
            <person name="Hildebrand F."/>
            <person name="Pallen M.J."/>
        </authorList>
    </citation>
    <scope>NUCLEOTIDE SEQUENCE</scope>
    <source>
        <strain evidence="7">CHK195-26880</strain>
    </source>
</reference>
<evidence type="ECO:0000313" key="7">
    <source>
        <dbReference type="EMBL" id="HIT37605.1"/>
    </source>
</evidence>
<evidence type="ECO:0000256" key="4">
    <source>
        <dbReference type="ARBA" id="ARBA00022989"/>
    </source>
</evidence>
<dbReference type="GO" id="GO:0033013">
    <property type="term" value="P:tetrapyrrole metabolic process"/>
    <property type="evidence" value="ECO:0007669"/>
    <property type="project" value="UniProtKB-ARBA"/>
</dbReference>
<keyword evidence="4 6" id="KW-1133">Transmembrane helix</keyword>
<feature type="transmembrane region" description="Helical" evidence="6">
    <location>
        <begin position="129"/>
        <end position="147"/>
    </location>
</feature>
<dbReference type="InterPro" id="IPR038330">
    <property type="entry name" value="TspO/MBR-related_sf"/>
</dbReference>
<reference evidence="7" key="1">
    <citation type="submission" date="2020-10" db="EMBL/GenBank/DDBJ databases">
        <authorList>
            <person name="Gilroy R."/>
        </authorList>
    </citation>
    <scope>NUCLEOTIDE SEQUENCE</scope>
    <source>
        <strain evidence="7">CHK195-26880</strain>
    </source>
</reference>
<name>A0A9D1GAT0_9FIRM</name>
<evidence type="ECO:0000256" key="2">
    <source>
        <dbReference type="ARBA" id="ARBA00007524"/>
    </source>
</evidence>
<dbReference type="PIRSF" id="PIRSF005859">
    <property type="entry name" value="PBR"/>
    <property type="match status" value="1"/>
</dbReference>
<dbReference type="Gene3D" id="1.20.1260.100">
    <property type="entry name" value="TspO/MBR protein"/>
    <property type="match status" value="1"/>
</dbReference>